<dbReference type="GO" id="GO:0016020">
    <property type="term" value="C:membrane"/>
    <property type="evidence" value="ECO:0007669"/>
    <property type="project" value="UniProtKB-SubCell"/>
</dbReference>
<evidence type="ECO:0000256" key="3">
    <source>
        <dbReference type="ARBA" id="ARBA00022989"/>
    </source>
</evidence>
<sequence length="332" mass="37893">MIRVLVYFLVLALVLAGSHWLMDEKGYVLISFNQTTIEGTLVSFGFMALLSMVSLYVFARVAGWLWRLVVSPSRHWSWRRHRRQQQVLEQGLWAMLQGDWESLERHWRKAPVSEEWQTLKQAALVKASMEKEQWVQARAQLEALPTNEHTVSLKASLEPNDDNTAVLAKLAKDKQASTHTLMQYGEALIAQRAFSDLKPVLVKLSKRASMDVELWRRKVAKWFSSVSAHERELLWNVLPKSVQQHVEEVWVQSQLAKGELSKEEARLQKWVKKGQFEQLASVLLHLRGEGLVSAPTGSATRVESAIGQCLFVAFFGQFSACWQRRAVGCKGI</sequence>
<dbReference type="InterPro" id="IPR010817">
    <property type="entry name" value="HemY_N"/>
</dbReference>
<protein>
    <submittedName>
        <fullName evidence="7">Heme biosynthesis HemY N-terminal domain-containing protein</fullName>
    </submittedName>
</protein>
<name>A0A975DEM0_9GAMM</name>
<reference evidence="7" key="1">
    <citation type="submission" date="2021-03" db="EMBL/GenBank/DDBJ databases">
        <title>Complete Genome of Pseudoalteromonas xiamenensis STKMTI.2, a new potential marine bacterium producing anti-Vibrio compounds.</title>
        <authorList>
            <person name="Handayani D.P."/>
            <person name="Isnansetyo A."/>
            <person name="Istiqomah I."/>
            <person name="Jumina J."/>
        </authorList>
    </citation>
    <scope>NUCLEOTIDE SEQUENCE</scope>
    <source>
        <strain evidence="7">STKMTI.2</strain>
    </source>
</reference>
<feature type="domain" description="HemY N-terminal" evidence="6">
    <location>
        <begin position="26"/>
        <end position="129"/>
    </location>
</feature>
<keyword evidence="8" id="KW-1185">Reference proteome</keyword>
<gene>
    <name evidence="7" type="ORF">J5O05_09280</name>
</gene>
<evidence type="ECO:0000313" key="8">
    <source>
        <dbReference type="Proteomes" id="UP000664904"/>
    </source>
</evidence>
<dbReference type="Proteomes" id="UP000664904">
    <property type="component" value="Chromosome"/>
</dbReference>
<keyword evidence="3 5" id="KW-1133">Transmembrane helix</keyword>
<evidence type="ECO:0000256" key="1">
    <source>
        <dbReference type="ARBA" id="ARBA00004370"/>
    </source>
</evidence>
<evidence type="ECO:0000313" key="7">
    <source>
        <dbReference type="EMBL" id="QTH70230.1"/>
    </source>
</evidence>
<organism evidence="7 8">
    <name type="scientific">Pseudoalteromonas xiamenensis</name>
    <dbReference type="NCBI Taxonomy" id="882626"/>
    <lineage>
        <taxon>Bacteria</taxon>
        <taxon>Pseudomonadati</taxon>
        <taxon>Pseudomonadota</taxon>
        <taxon>Gammaproteobacteria</taxon>
        <taxon>Alteromonadales</taxon>
        <taxon>Pseudoalteromonadaceae</taxon>
        <taxon>Pseudoalteromonas</taxon>
    </lineage>
</organism>
<dbReference type="AlphaFoldDB" id="A0A975DEM0"/>
<dbReference type="EMBL" id="CP072133">
    <property type="protein sequence ID" value="QTH70230.1"/>
    <property type="molecule type" value="Genomic_DNA"/>
</dbReference>
<keyword evidence="4 5" id="KW-0472">Membrane</keyword>
<comment type="subcellular location">
    <subcellularLocation>
        <location evidence="1">Membrane</location>
    </subcellularLocation>
</comment>
<dbReference type="KEGG" id="pxi:J5O05_09280"/>
<feature type="transmembrane region" description="Helical" evidence="5">
    <location>
        <begin position="40"/>
        <end position="59"/>
    </location>
</feature>
<evidence type="ECO:0000256" key="2">
    <source>
        <dbReference type="ARBA" id="ARBA00022692"/>
    </source>
</evidence>
<proteinExistence type="predicted"/>
<evidence type="ECO:0000256" key="5">
    <source>
        <dbReference type="SAM" id="Phobius"/>
    </source>
</evidence>
<evidence type="ECO:0000259" key="6">
    <source>
        <dbReference type="Pfam" id="PF07219"/>
    </source>
</evidence>
<dbReference type="Pfam" id="PF07219">
    <property type="entry name" value="HemY_N"/>
    <property type="match status" value="1"/>
</dbReference>
<evidence type="ECO:0000256" key="4">
    <source>
        <dbReference type="ARBA" id="ARBA00023136"/>
    </source>
</evidence>
<dbReference type="RefSeq" id="WP_208841826.1">
    <property type="nucleotide sequence ID" value="NZ_CP072133.1"/>
</dbReference>
<accession>A0A975DEM0</accession>
<keyword evidence="2 5" id="KW-0812">Transmembrane</keyword>